<dbReference type="GO" id="GO:0005886">
    <property type="term" value="C:plasma membrane"/>
    <property type="evidence" value="ECO:0007669"/>
    <property type="project" value="UniProtKB-SubCell"/>
</dbReference>
<dbReference type="GO" id="GO:0044038">
    <property type="term" value="P:cell wall macromolecule biosynthetic process"/>
    <property type="evidence" value="ECO:0007669"/>
    <property type="project" value="TreeGrafter"/>
</dbReference>
<comment type="subcellular location">
    <subcellularLocation>
        <location evidence="1">Cell membrane</location>
        <topology evidence="1">Multi-pass membrane protein</topology>
    </subcellularLocation>
</comment>
<evidence type="ECO:0000256" key="3">
    <source>
        <dbReference type="ARBA" id="ARBA00022679"/>
    </source>
</evidence>
<evidence type="ECO:0000256" key="6">
    <source>
        <dbReference type="ARBA" id="ARBA00023136"/>
    </source>
</evidence>
<evidence type="ECO:0000256" key="4">
    <source>
        <dbReference type="ARBA" id="ARBA00022692"/>
    </source>
</evidence>
<proteinExistence type="predicted"/>
<keyword evidence="4 8" id="KW-0812">Transmembrane</keyword>
<reference evidence="9 10" key="1">
    <citation type="submission" date="2014-09" db="EMBL/GenBank/DDBJ databases">
        <title>Complete genome sequence of Endomicrobium proavitum.</title>
        <authorList>
            <person name="Zheng H."/>
        </authorList>
    </citation>
    <scope>NUCLEOTIDE SEQUENCE [LARGE SCALE GENOMIC DNA]</scope>
    <source>
        <strain evidence="9 10">Rsa215</strain>
    </source>
</reference>
<dbReference type="EMBL" id="CP009498">
    <property type="protein sequence ID" value="AKL97848.1"/>
    <property type="molecule type" value="Genomic_DNA"/>
</dbReference>
<dbReference type="Proteomes" id="UP000035337">
    <property type="component" value="Chromosome"/>
</dbReference>
<comment type="cofactor">
    <cofactor evidence="7">
        <name>Mg(2+)</name>
        <dbReference type="ChEBI" id="CHEBI:18420"/>
    </cofactor>
</comment>
<feature type="binding site" evidence="7">
    <location>
        <position position="155"/>
    </location>
    <ligand>
        <name>Mg(2+)</name>
        <dbReference type="ChEBI" id="CHEBI:18420"/>
    </ligand>
</feature>
<feature type="transmembrane region" description="Helical" evidence="8">
    <location>
        <begin position="50"/>
        <end position="70"/>
    </location>
</feature>
<feature type="transmembrane region" description="Helical" evidence="8">
    <location>
        <begin position="317"/>
        <end position="338"/>
    </location>
</feature>
<keyword evidence="10" id="KW-1185">Reference proteome</keyword>
<dbReference type="KEGG" id="epo:Epro_0469"/>
<keyword evidence="6 8" id="KW-0472">Membrane</keyword>
<name>A0A0G3WHN8_9BACT</name>
<evidence type="ECO:0000256" key="5">
    <source>
        <dbReference type="ARBA" id="ARBA00022989"/>
    </source>
</evidence>
<feature type="transmembrane region" description="Helical" evidence="8">
    <location>
        <begin position="6"/>
        <end position="29"/>
    </location>
</feature>
<dbReference type="Pfam" id="PF00953">
    <property type="entry name" value="Glycos_transf_4"/>
    <property type="match status" value="1"/>
</dbReference>
<accession>A0A0G3WHN8</accession>
<dbReference type="STRING" id="1408281.Epro_0469"/>
<keyword evidence="2" id="KW-1003">Cell membrane</keyword>
<feature type="transmembrane region" description="Helical" evidence="8">
    <location>
        <begin position="82"/>
        <end position="100"/>
    </location>
</feature>
<evidence type="ECO:0000256" key="7">
    <source>
        <dbReference type="PIRSR" id="PIRSR600715-1"/>
    </source>
</evidence>
<dbReference type="GO" id="GO:0046872">
    <property type="term" value="F:metal ion binding"/>
    <property type="evidence" value="ECO:0007669"/>
    <property type="project" value="UniProtKB-KW"/>
</dbReference>
<feature type="transmembrane region" description="Helical" evidence="8">
    <location>
        <begin position="136"/>
        <end position="155"/>
    </location>
</feature>
<dbReference type="OrthoDB" id="9783652at2"/>
<protein>
    <submittedName>
        <fullName evidence="9">UDP-N-acetylmuramyl pentapeptide phosphotransferase/UDP-N-acetylglucosamine-1-phosphate transferase</fullName>
    </submittedName>
</protein>
<evidence type="ECO:0000313" key="9">
    <source>
        <dbReference type="EMBL" id="AKL97848.1"/>
    </source>
</evidence>
<keyword evidence="3 9" id="KW-0808">Transferase</keyword>
<keyword evidence="5 8" id="KW-1133">Transmembrane helix</keyword>
<dbReference type="GO" id="GO:0071555">
    <property type="term" value="P:cell wall organization"/>
    <property type="evidence" value="ECO:0007669"/>
    <property type="project" value="TreeGrafter"/>
</dbReference>
<feature type="transmembrane region" description="Helical" evidence="8">
    <location>
        <begin position="213"/>
        <end position="231"/>
    </location>
</feature>
<feature type="transmembrane region" description="Helical" evidence="8">
    <location>
        <begin position="112"/>
        <end position="130"/>
    </location>
</feature>
<dbReference type="GO" id="GO:0016780">
    <property type="term" value="F:phosphotransferase activity, for other substituted phosphate groups"/>
    <property type="evidence" value="ECO:0007669"/>
    <property type="project" value="InterPro"/>
</dbReference>
<keyword evidence="7" id="KW-0460">Magnesium</keyword>
<sequence>MSSEILYLTAFVTALIISILATPLCRLLAKKLNVLDNPVTAVKTHKISTPYLGGVAIALGWLVSLFAVRYSTSFPDGTLRSLRGIIIGALVVLFLGLIDDAKFKGLGFKSKLFIQFAAACIVVFGFDIRINFISIYWLSCLVSIFWIVGITNAFNIIDIMDGLSSGIATIAALAFLFISLPTEQIYVNFCAIALAGALIGFMPFNLSKSKKIFMGDTGSLFIGFILASLAMGTEYTSIHEIGLFAPLFILAVPIYETFLVSWFRIRKGKLPFMGSKDHYALRLEMMGLKRKNILLITYAVCIALAVCAYFFTKLSGVYALMLFLFIFICLWAASIKLASVKVE</sequence>
<feature type="binding site" evidence="7">
    <location>
        <position position="216"/>
    </location>
    <ligand>
        <name>Mg(2+)</name>
        <dbReference type="ChEBI" id="CHEBI:18420"/>
    </ligand>
</feature>
<dbReference type="CDD" id="cd06853">
    <property type="entry name" value="GT_WecA_like"/>
    <property type="match status" value="1"/>
</dbReference>
<dbReference type="PANTHER" id="PTHR22926:SF3">
    <property type="entry name" value="UNDECAPRENYL-PHOSPHATE ALPHA-N-ACETYLGLUCOSAMINYL 1-PHOSPHATE TRANSFERASE"/>
    <property type="match status" value="1"/>
</dbReference>
<feature type="transmembrane region" description="Helical" evidence="8">
    <location>
        <begin position="186"/>
        <end position="206"/>
    </location>
</feature>
<feature type="transmembrane region" description="Helical" evidence="8">
    <location>
        <begin position="162"/>
        <end position="180"/>
    </location>
</feature>
<evidence type="ECO:0000256" key="8">
    <source>
        <dbReference type="SAM" id="Phobius"/>
    </source>
</evidence>
<feature type="transmembrane region" description="Helical" evidence="8">
    <location>
        <begin position="292"/>
        <end position="311"/>
    </location>
</feature>
<gene>
    <name evidence="9" type="primary">wecA</name>
    <name evidence="9" type="ORF">Epro_0469</name>
</gene>
<keyword evidence="7" id="KW-0479">Metal-binding</keyword>
<evidence type="ECO:0000313" key="10">
    <source>
        <dbReference type="Proteomes" id="UP000035337"/>
    </source>
</evidence>
<dbReference type="PANTHER" id="PTHR22926">
    <property type="entry name" value="PHOSPHO-N-ACETYLMURAMOYL-PENTAPEPTIDE-TRANSFERASE"/>
    <property type="match status" value="1"/>
</dbReference>
<dbReference type="GO" id="GO:0009103">
    <property type="term" value="P:lipopolysaccharide biosynthetic process"/>
    <property type="evidence" value="ECO:0007669"/>
    <property type="project" value="TreeGrafter"/>
</dbReference>
<dbReference type="PATRIC" id="fig|1408281.3.peg.482"/>
<evidence type="ECO:0000256" key="1">
    <source>
        <dbReference type="ARBA" id="ARBA00004651"/>
    </source>
</evidence>
<evidence type="ECO:0000256" key="2">
    <source>
        <dbReference type="ARBA" id="ARBA00022475"/>
    </source>
</evidence>
<organism evidence="9 10">
    <name type="scientific">Endomicrobium proavitum</name>
    <dbReference type="NCBI Taxonomy" id="1408281"/>
    <lineage>
        <taxon>Bacteria</taxon>
        <taxon>Pseudomonadati</taxon>
        <taxon>Elusimicrobiota</taxon>
        <taxon>Endomicrobiia</taxon>
        <taxon>Endomicrobiales</taxon>
        <taxon>Endomicrobiaceae</taxon>
        <taxon>Endomicrobium</taxon>
    </lineage>
</organism>
<dbReference type="AlphaFoldDB" id="A0A0G3WHN8"/>
<dbReference type="InterPro" id="IPR000715">
    <property type="entry name" value="Glycosyl_transferase_4"/>
</dbReference>
<dbReference type="RefSeq" id="WP_052570253.1">
    <property type="nucleotide sequence ID" value="NZ_CP009498.1"/>
</dbReference>
<feature type="transmembrane region" description="Helical" evidence="8">
    <location>
        <begin position="243"/>
        <end position="263"/>
    </location>
</feature>